<reference evidence="1" key="1">
    <citation type="submission" date="2023-10" db="EMBL/GenBank/DDBJ databases">
        <title>Genome assembly of Pristionchus species.</title>
        <authorList>
            <person name="Yoshida K."/>
            <person name="Sommer R.J."/>
        </authorList>
    </citation>
    <scope>NUCLEOTIDE SEQUENCE</scope>
    <source>
        <strain evidence="1">RS0144</strain>
    </source>
</reference>
<dbReference type="Proteomes" id="UP001432027">
    <property type="component" value="Unassembled WGS sequence"/>
</dbReference>
<feature type="non-terminal residue" evidence="1">
    <location>
        <position position="1"/>
    </location>
</feature>
<accession>A0AAV5UKF5</accession>
<organism evidence="1 2">
    <name type="scientific">Pristionchus entomophagus</name>
    <dbReference type="NCBI Taxonomy" id="358040"/>
    <lineage>
        <taxon>Eukaryota</taxon>
        <taxon>Metazoa</taxon>
        <taxon>Ecdysozoa</taxon>
        <taxon>Nematoda</taxon>
        <taxon>Chromadorea</taxon>
        <taxon>Rhabditida</taxon>
        <taxon>Rhabditina</taxon>
        <taxon>Diplogasteromorpha</taxon>
        <taxon>Diplogasteroidea</taxon>
        <taxon>Neodiplogasteridae</taxon>
        <taxon>Pristionchus</taxon>
    </lineage>
</organism>
<name>A0AAV5UKF5_9BILA</name>
<keyword evidence="2" id="KW-1185">Reference proteome</keyword>
<comment type="caution">
    <text evidence="1">The sequence shown here is derived from an EMBL/GenBank/DDBJ whole genome shotgun (WGS) entry which is preliminary data.</text>
</comment>
<protein>
    <submittedName>
        <fullName evidence="1">Uncharacterized protein</fullName>
    </submittedName>
</protein>
<evidence type="ECO:0000313" key="1">
    <source>
        <dbReference type="EMBL" id="GMT07173.1"/>
    </source>
</evidence>
<dbReference type="EMBL" id="BTSX01000006">
    <property type="protein sequence ID" value="GMT07173.1"/>
    <property type="molecule type" value="Genomic_DNA"/>
</dbReference>
<proteinExistence type="predicted"/>
<evidence type="ECO:0000313" key="2">
    <source>
        <dbReference type="Proteomes" id="UP001432027"/>
    </source>
</evidence>
<dbReference type="AlphaFoldDB" id="A0AAV5UKF5"/>
<sequence length="294" mass="33001">LDKGAVSFAGFAPGNFKHMVMPFGFTYNDSALWRSLVPDEFMWIGESESRDAADENYAVEQIIQDIWTITCRLAGKIDNTYTAEPYNPYPTPTTVRPHTMPIDFLFIQDVCGKFDDLKNTAQSVYWYYMSLLKSTHHFYVGTNNPDQSVIKTVRTLDELTKAMNDNRAAVRNCPTISIGATLDAFYLKLKQQSSSDMHAKSVGHYLGKANVAHVTTTSVDSNTGTDLARLAYDYLLTMEFVGITEKNEYFPNPEAFDVFPGEFTQTSDPEVALLDLVNAFGSDTNPYSTKKPVY</sequence>
<gene>
    <name evidence="1" type="ORF">PENTCL1PPCAC_29347</name>
</gene>